<dbReference type="InterPro" id="IPR016088">
    <property type="entry name" value="Chalcone_isomerase_3-sand"/>
</dbReference>
<name>A0A367YF22_9ASCO</name>
<dbReference type="GO" id="GO:0016872">
    <property type="term" value="F:intramolecular lyase activity"/>
    <property type="evidence" value="ECO:0007669"/>
    <property type="project" value="InterPro"/>
</dbReference>
<dbReference type="Gene3D" id="3.50.70.10">
    <property type="match status" value="1"/>
</dbReference>
<dbReference type="EMBL" id="QLNQ01000022">
    <property type="protein sequence ID" value="RCK64464.1"/>
    <property type="molecule type" value="Genomic_DNA"/>
</dbReference>
<sequence>MFRIQDIDEFGEQPRRPEQSAEAVGKLLDNDVEFMARISPVRNTDFNHLKDGLIKSILAHPKSKELKEDLAPGLEQLRKAFTRKGSVPKNHLLCWNV</sequence>
<accession>A0A367YF22</accession>
<dbReference type="InterPro" id="IPR016087">
    <property type="entry name" value="Chalcone_isomerase"/>
</dbReference>
<dbReference type="AlphaFoldDB" id="A0A367YF22"/>
<keyword evidence="6" id="KW-1185">Reference proteome</keyword>
<evidence type="ECO:0000256" key="3">
    <source>
        <dbReference type="SAM" id="MobiDB-lite"/>
    </source>
</evidence>
<organism evidence="5 6">
    <name type="scientific">Candida viswanathii</name>
    <dbReference type="NCBI Taxonomy" id="5486"/>
    <lineage>
        <taxon>Eukaryota</taxon>
        <taxon>Fungi</taxon>
        <taxon>Dikarya</taxon>
        <taxon>Ascomycota</taxon>
        <taxon>Saccharomycotina</taxon>
        <taxon>Pichiomycetes</taxon>
        <taxon>Debaryomycetaceae</taxon>
        <taxon>Candida/Lodderomyces clade</taxon>
        <taxon>Candida</taxon>
    </lineage>
</organism>
<reference evidence="5 6" key="1">
    <citation type="submission" date="2018-06" db="EMBL/GenBank/DDBJ databases">
        <title>Whole genome sequencing of Candida tropicalis (genome annotated by CSBL at Korea University).</title>
        <authorList>
            <person name="Ahn J."/>
        </authorList>
    </citation>
    <scope>NUCLEOTIDE SEQUENCE [LARGE SCALE GENOMIC DNA]</scope>
    <source>
        <strain evidence="5 6">ATCC 20962</strain>
    </source>
</reference>
<dbReference type="OrthoDB" id="18193at2759"/>
<comment type="similarity">
    <text evidence="1">Belongs to the AIM18/AIM46 family.</text>
</comment>
<proteinExistence type="inferred from homology"/>
<dbReference type="InterPro" id="IPR036298">
    <property type="entry name" value="Chalcone_isomerase_sf"/>
</dbReference>
<dbReference type="PANTHER" id="PTHR47284:SF3">
    <property type="entry name" value="FATTY-ACID-BINDING PROTEIN 2"/>
    <property type="match status" value="1"/>
</dbReference>
<evidence type="ECO:0000256" key="1">
    <source>
        <dbReference type="ARBA" id="ARBA00009111"/>
    </source>
</evidence>
<evidence type="ECO:0000313" key="5">
    <source>
        <dbReference type="EMBL" id="RCK64464.1"/>
    </source>
</evidence>
<gene>
    <name evidence="5" type="primary">AIM18</name>
    <name evidence="5" type="ORF">Cantr_00479</name>
</gene>
<dbReference type="Pfam" id="PF16035">
    <property type="entry name" value="Chalcone_2"/>
    <property type="match status" value="1"/>
</dbReference>
<dbReference type="PANTHER" id="PTHR47284">
    <property type="entry name" value="FATTY-ACID-BINDING PROTEIN 2"/>
    <property type="match status" value="1"/>
</dbReference>
<dbReference type="STRING" id="5486.A0A367YF22"/>
<dbReference type="Proteomes" id="UP000253472">
    <property type="component" value="Unassembled WGS sequence"/>
</dbReference>
<feature type="region of interest" description="Disordered" evidence="3">
    <location>
        <begin position="1"/>
        <end position="22"/>
    </location>
</feature>
<evidence type="ECO:0000256" key="2">
    <source>
        <dbReference type="ARBA" id="ARBA00018755"/>
    </source>
</evidence>
<evidence type="ECO:0000313" key="6">
    <source>
        <dbReference type="Proteomes" id="UP000253472"/>
    </source>
</evidence>
<protein>
    <recommendedName>
        <fullName evidence="2">Altered inheritance of mitochondria protein 18, mitochondrial</fullName>
    </recommendedName>
</protein>
<dbReference type="SUPFAM" id="SSF54626">
    <property type="entry name" value="Chalcone isomerase"/>
    <property type="match status" value="1"/>
</dbReference>
<feature type="domain" description="Chalcone isomerase" evidence="4">
    <location>
        <begin position="11"/>
        <end position="94"/>
    </location>
</feature>
<comment type="caution">
    <text evidence="5">The sequence shown here is derived from an EMBL/GenBank/DDBJ whole genome shotgun (WGS) entry which is preliminary data.</text>
</comment>
<evidence type="ECO:0000259" key="4">
    <source>
        <dbReference type="Pfam" id="PF16035"/>
    </source>
</evidence>